<comment type="caution">
    <text evidence="1">The sequence shown here is derived from an EMBL/GenBank/DDBJ whole genome shotgun (WGS) entry which is preliminary data.</text>
</comment>
<protein>
    <submittedName>
        <fullName evidence="1">Uncharacterized protein</fullName>
    </submittedName>
</protein>
<accession>A0ACB7GAY5</accession>
<sequence length="563" mass="59091">MGNRNWAEAETESSLSEALLFAIMCIIGLPVDVHVRDGSVYSGIFYTASVDKDFGIILKEAKLIRNGKCDGNVGNGSVIETLVILSGDLIQVVAKLFLQGDLFPADGAVGNVASDNAERAMFNVPSEIIVSEAKEANNLAMDKNKINENSRISTKKGSSSAKAFMPKKAGNEYEGRKILPDHAATATEVEPGKRGRINISESGEDFNSTVNGRQIGDNGSQAEQDHNKQKSELQRERSDNEVQSSSSISGLCLLEAKAVVEQTTMKSLPNEGSCDPKLPLVKPDSQCFGSSASSGSSSVTAVCSSISTASNVLVDVAAESHSGLLAPSADVVSPQSSESNKSSKEFKLNPGAKIFCPSFVTPISATMAAPAVASMVYIPSNSPVVPIAAAQPEVGISPFVPRPSVPAKFAPYTNLMAVNGASGHQFSQPITGNRTQPLRYAAQYHPVQATPTYVPPNSQAAMIGRLGQLVYVQPVAHDLVQSTATMSSVSACPLLTSHQVQYPKHQGTAAGQALQLCAPPPFGAGGQQPFAMPSHIPLLQPPIPANRPVPVPGSNALFGAKFP</sequence>
<proteinExistence type="predicted"/>
<dbReference type="Proteomes" id="UP000091857">
    <property type="component" value="Chromosome 15"/>
</dbReference>
<keyword evidence="2" id="KW-1185">Reference proteome</keyword>
<organism evidence="1 2">
    <name type="scientific">Manihot esculenta</name>
    <name type="common">Cassava</name>
    <name type="synonym">Jatropha manihot</name>
    <dbReference type="NCBI Taxonomy" id="3983"/>
    <lineage>
        <taxon>Eukaryota</taxon>
        <taxon>Viridiplantae</taxon>
        <taxon>Streptophyta</taxon>
        <taxon>Embryophyta</taxon>
        <taxon>Tracheophyta</taxon>
        <taxon>Spermatophyta</taxon>
        <taxon>Magnoliopsida</taxon>
        <taxon>eudicotyledons</taxon>
        <taxon>Gunneridae</taxon>
        <taxon>Pentapetalae</taxon>
        <taxon>rosids</taxon>
        <taxon>fabids</taxon>
        <taxon>Malpighiales</taxon>
        <taxon>Euphorbiaceae</taxon>
        <taxon>Crotonoideae</taxon>
        <taxon>Manihoteae</taxon>
        <taxon>Manihot</taxon>
    </lineage>
</organism>
<evidence type="ECO:0000313" key="2">
    <source>
        <dbReference type="Proteomes" id="UP000091857"/>
    </source>
</evidence>
<dbReference type="EMBL" id="CM004401">
    <property type="protein sequence ID" value="KAG8637044.1"/>
    <property type="molecule type" value="Genomic_DNA"/>
</dbReference>
<name>A0ACB7GAY5_MANES</name>
<reference evidence="2" key="1">
    <citation type="journal article" date="2016" name="Nat. Biotechnol.">
        <title>Sequencing wild and cultivated cassava and related species reveals extensive interspecific hybridization and genetic diversity.</title>
        <authorList>
            <person name="Bredeson J.V."/>
            <person name="Lyons J.B."/>
            <person name="Prochnik S.E."/>
            <person name="Wu G.A."/>
            <person name="Ha C.M."/>
            <person name="Edsinger-Gonzales E."/>
            <person name="Grimwood J."/>
            <person name="Schmutz J."/>
            <person name="Rabbi I.Y."/>
            <person name="Egesi C."/>
            <person name="Nauluvula P."/>
            <person name="Lebot V."/>
            <person name="Ndunguru J."/>
            <person name="Mkamilo G."/>
            <person name="Bart R.S."/>
            <person name="Setter T.L."/>
            <person name="Gleadow R.M."/>
            <person name="Kulakow P."/>
            <person name="Ferguson M.E."/>
            <person name="Rounsley S."/>
            <person name="Rokhsar D.S."/>
        </authorList>
    </citation>
    <scope>NUCLEOTIDE SEQUENCE [LARGE SCALE GENOMIC DNA]</scope>
    <source>
        <strain evidence="2">cv. AM560-2</strain>
    </source>
</reference>
<gene>
    <name evidence="1" type="ORF">MANES_15G072600v8</name>
</gene>
<evidence type="ECO:0000313" key="1">
    <source>
        <dbReference type="EMBL" id="KAG8637044.1"/>
    </source>
</evidence>